<dbReference type="AlphaFoldDB" id="A0A4P6FA85"/>
<name>A0A4P6FA85_9BACL</name>
<dbReference type="InterPro" id="IPR003342">
    <property type="entry name" value="ArnT-like_N"/>
</dbReference>
<organism evidence="11 12">
    <name type="scientific">Paenibacillus protaetiae</name>
    <dbReference type="NCBI Taxonomy" id="2509456"/>
    <lineage>
        <taxon>Bacteria</taxon>
        <taxon>Bacillati</taxon>
        <taxon>Bacillota</taxon>
        <taxon>Bacilli</taxon>
        <taxon>Bacillales</taxon>
        <taxon>Paenibacillaceae</taxon>
        <taxon>Paenibacillus</taxon>
    </lineage>
</organism>
<evidence type="ECO:0000256" key="5">
    <source>
        <dbReference type="ARBA" id="ARBA00022692"/>
    </source>
</evidence>
<evidence type="ECO:0000313" key="11">
    <source>
        <dbReference type="EMBL" id="QAY67408.1"/>
    </source>
</evidence>
<keyword evidence="2" id="KW-1003">Cell membrane</keyword>
<dbReference type="Pfam" id="PF02366">
    <property type="entry name" value="PMT"/>
    <property type="match status" value="1"/>
</dbReference>
<keyword evidence="3" id="KW-0328">Glycosyltransferase</keyword>
<dbReference type="PANTHER" id="PTHR33908:SF11">
    <property type="entry name" value="MEMBRANE PROTEIN"/>
    <property type="match status" value="1"/>
</dbReference>
<feature type="domain" description="ArnT-like N-terminal" evidence="10">
    <location>
        <begin position="746"/>
        <end position="871"/>
    </location>
</feature>
<evidence type="ECO:0000256" key="8">
    <source>
        <dbReference type="SAM" id="Phobius"/>
    </source>
</evidence>
<feature type="chain" id="PRO_5020407237" evidence="9">
    <location>
        <begin position="30"/>
        <end position="953"/>
    </location>
</feature>
<comment type="subcellular location">
    <subcellularLocation>
        <location evidence="1">Cell membrane</location>
        <topology evidence="1">Multi-pass membrane protein</topology>
    </subcellularLocation>
</comment>
<keyword evidence="9" id="KW-0732">Signal</keyword>
<feature type="transmembrane region" description="Helical" evidence="8">
    <location>
        <begin position="418"/>
        <end position="433"/>
    </location>
</feature>
<feature type="transmembrane region" description="Helical" evidence="8">
    <location>
        <begin position="62"/>
        <end position="79"/>
    </location>
</feature>
<dbReference type="InterPro" id="IPR050297">
    <property type="entry name" value="LipidA_mod_glycosyltrf_83"/>
</dbReference>
<dbReference type="OrthoDB" id="9776737at2"/>
<feature type="transmembrane region" description="Helical" evidence="8">
    <location>
        <begin position="209"/>
        <end position="228"/>
    </location>
</feature>
<keyword evidence="7 8" id="KW-0472">Membrane</keyword>
<evidence type="ECO:0000256" key="6">
    <source>
        <dbReference type="ARBA" id="ARBA00022989"/>
    </source>
</evidence>
<feature type="transmembrane region" description="Helical" evidence="8">
    <location>
        <begin position="263"/>
        <end position="283"/>
    </location>
</feature>
<sequence>MLKQSIRFGAAAFIFIAVIVLALPLTAHAATVFPPFITAATAAATAAQEGHIPEKVSALPDLAFSAFYGLIFLYFYNRLIRRQTPLSLQPEQARGGRNTLYALAAGFILAFAVRLWIGASNPGYVNDLKTFMFWAQRASDGGLSHFYEKGMFADYPPGYIYVLYVLGTIQHWLGLADTSIGARVLYKFPAILADLISGLLLYRLGARRIGRTAAFGLAMLYIWNPAVIADSAAWGQVDSVFAFVLVLSLFGIARGRLTAGTVWFAIAALVKPQAFIFTPVLLLTYWHSRSGKRAAAAVLSGFAAFLLLAAPFFWSNGGVRGLIDLYTSTLSSYPYATLNAFNLYMLTGGNWAQLADSWLYMPYEAWGKIGIVLAVAFAAMYSLRRKKSGEDGLAPSLYIAIVLIAAVFVLVTKMHERYLFPVILLCAAAFIQSKDRRMLYLLFGFSITQFVNINYVLAFSHINSHPTADGIAILCSITNLCLLAYLLYVGFELYIRRRTQPVKPYTNEDASRAEEMRLAELYASPGEAAAVKKTNRLKRRDWLWMGGITAVYAIVAFIQLGSHQGPVTDWKPEMSGQSFYVDFGESEPLDSFVAFGGVGSGKYKLEFSDSPDQWGHPVEVDHTSSSVFKWNKQKLVDVDARYAKLTVESAGFTLHELAFYASGSDTPLPIVTINADDAASAERGSVQALFDEQNLATNKPSFMNGAYFDEIYHARTAYEFLHGMNAYENTHPPLGKLLIAVGIKIFGLNTFGWRVVGTVFGIGMLPIMYVFALRLFRRTGYAAIATGLFAVDFMHFTQTRIATIDVYGVFFIMLMFYFMHRYRDTDFYKLPLRSAIWPLFWSGLFFGIGAASKWIVLYGGAGLAVVLFMTLYSRYRQYAAAKKTLAASGGMFVERIEGEEGLLRHVVREFPVAPFGRWLAASCFSWLFRQRSMRRRLSRCLTPSRPAIRLKVL</sequence>
<dbReference type="PANTHER" id="PTHR33908">
    <property type="entry name" value="MANNOSYLTRANSFERASE YKCB-RELATED"/>
    <property type="match status" value="1"/>
</dbReference>
<feature type="signal peptide" evidence="9">
    <location>
        <begin position="1"/>
        <end position="29"/>
    </location>
</feature>
<dbReference type="Proteomes" id="UP000293568">
    <property type="component" value="Chromosome"/>
</dbReference>
<reference evidence="11 12" key="1">
    <citation type="submission" date="2019-01" db="EMBL/GenBank/DDBJ databases">
        <title>Genome sequencing of strain FW100M-2.</title>
        <authorList>
            <person name="Heo J."/>
            <person name="Kim S.-J."/>
            <person name="Kim J.-S."/>
            <person name="Hong S.-B."/>
            <person name="Kwon S.-W."/>
        </authorList>
    </citation>
    <scope>NUCLEOTIDE SEQUENCE [LARGE SCALE GENOMIC DNA]</scope>
    <source>
        <strain evidence="11 12">FW100M-2</strain>
    </source>
</reference>
<feature type="transmembrane region" description="Helical" evidence="8">
    <location>
        <begin position="440"/>
        <end position="459"/>
    </location>
</feature>
<evidence type="ECO:0000256" key="2">
    <source>
        <dbReference type="ARBA" id="ARBA00022475"/>
    </source>
</evidence>
<feature type="transmembrane region" description="Helical" evidence="8">
    <location>
        <begin position="542"/>
        <end position="561"/>
    </location>
</feature>
<dbReference type="GO" id="GO:0006493">
    <property type="term" value="P:protein O-linked glycosylation"/>
    <property type="evidence" value="ECO:0007669"/>
    <property type="project" value="InterPro"/>
</dbReference>
<dbReference type="RefSeq" id="WP_129442026.1">
    <property type="nucleotide sequence ID" value="NZ_CP035492.1"/>
</dbReference>
<feature type="transmembrane region" description="Helical" evidence="8">
    <location>
        <begin position="295"/>
        <end position="314"/>
    </location>
</feature>
<evidence type="ECO:0000256" key="9">
    <source>
        <dbReference type="SAM" id="SignalP"/>
    </source>
</evidence>
<feature type="transmembrane region" description="Helical" evidence="8">
    <location>
        <begin position="365"/>
        <end position="383"/>
    </location>
</feature>
<evidence type="ECO:0000259" key="10">
    <source>
        <dbReference type="Pfam" id="PF02366"/>
    </source>
</evidence>
<dbReference type="GO" id="GO:0000030">
    <property type="term" value="F:mannosyltransferase activity"/>
    <property type="evidence" value="ECO:0007669"/>
    <property type="project" value="InterPro"/>
</dbReference>
<protein>
    <submittedName>
        <fullName evidence="11">Phospholipid carrier-dependent glycosyltransferase</fullName>
    </submittedName>
</protein>
<proteinExistence type="predicted"/>
<gene>
    <name evidence="11" type="ORF">ET464_14450</name>
</gene>
<keyword evidence="6 8" id="KW-1133">Transmembrane helix</keyword>
<feature type="transmembrane region" description="Helical" evidence="8">
    <location>
        <begin position="854"/>
        <end position="873"/>
    </location>
</feature>
<feature type="transmembrane region" description="Helical" evidence="8">
    <location>
        <begin position="751"/>
        <end position="772"/>
    </location>
</feature>
<feature type="transmembrane region" description="Helical" evidence="8">
    <location>
        <begin position="240"/>
        <end position="257"/>
    </location>
</feature>
<feature type="transmembrane region" description="Helical" evidence="8">
    <location>
        <begin position="779"/>
        <end position="795"/>
    </location>
</feature>
<feature type="transmembrane region" description="Helical" evidence="8">
    <location>
        <begin position="801"/>
        <end position="818"/>
    </location>
</feature>
<feature type="transmembrane region" description="Helical" evidence="8">
    <location>
        <begin position="395"/>
        <end position="412"/>
    </location>
</feature>
<keyword evidence="12" id="KW-1185">Reference proteome</keyword>
<dbReference type="GO" id="GO:0016763">
    <property type="term" value="F:pentosyltransferase activity"/>
    <property type="evidence" value="ECO:0007669"/>
    <property type="project" value="TreeGrafter"/>
</dbReference>
<feature type="transmembrane region" description="Helical" evidence="8">
    <location>
        <begin position="830"/>
        <end position="848"/>
    </location>
</feature>
<feature type="transmembrane region" description="Helical" evidence="8">
    <location>
        <begin position="471"/>
        <end position="495"/>
    </location>
</feature>
<dbReference type="KEGG" id="pprt:ET464_14450"/>
<accession>A0A4P6FA85</accession>
<dbReference type="EMBL" id="CP035492">
    <property type="protein sequence ID" value="QAY67408.1"/>
    <property type="molecule type" value="Genomic_DNA"/>
</dbReference>
<evidence type="ECO:0000313" key="12">
    <source>
        <dbReference type="Proteomes" id="UP000293568"/>
    </source>
</evidence>
<feature type="transmembrane region" description="Helical" evidence="8">
    <location>
        <begin position="100"/>
        <end position="119"/>
    </location>
</feature>
<dbReference type="GO" id="GO:0009103">
    <property type="term" value="P:lipopolysaccharide biosynthetic process"/>
    <property type="evidence" value="ECO:0007669"/>
    <property type="project" value="UniProtKB-ARBA"/>
</dbReference>
<keyword evidence="4 11" id="KW-0808">Transferase</keyword>
<dbReference type="Gene3D" id="2.60.120.260">
    <property type="entry name" value="Galactose-binding domain-like"/>
    <property type="match status" value="1"/>
</dbReference>
<evidence type="ECO:0000256" key="3">
    <source>
        <dbReference type="ARBA" id="ARBA00022676"/>
    </source>
</evidence>
<evidence type="ECO:0000256" key="1">
    <source>
        <dbReference type="ARBA" id="ARBA00004651"/>
    </source>
</evidence>
<evidence type="ECO:0000256" key="4">
    <source>
        <dbReference type="ARBA" id="ARBA00022679"/>
    </source>
</evidence>
<feature type="transmembrane region" description="Helical" evidence="8">
    <location>
        <begin position="184"/>
        <end position="203"/>
    </location>
</feature>
<evidence type="ECO:0000256" key="7">
    <source>
        <dbReference type="ARBA" id="ARBA00023136"/>
    </source>
</evidence>
<dbReference type="GO" id="GO:0005886">
    <property type="term" value="C:plasma membrane"/>
    <property type="evidence" value="ECO:0007669"/>
    <property type="project" value="UniProtKB-SubCell"/>
</dbReference>
<keyword evidence="5 8" id="KW-0812">Transmembrane</keyword>